<sequence>MKRLLFCLAMLANGHAALAAAEIIPAYNSYSAVPFVVGDGGLAQETVAYLNNKLKGKYQLQLKQVSRDTLNNTVLKDPDFKGIVLFLGPFFVDDSAKAKYHWSPALIGDSNAVISLKSRKLEYSGPEDLAGLKFGGIKGNRYAGLEEHFGKDIQREDVQEEFSNIKKVASGKVDVTIMASSTFRFLMKQMGAEAAAGSNLYTSSRPHFAFERHVFSAKGDAALAKEIDAAVAASKTDPVWRALLSKYGLE</sequence>
<reference evidence="2 3" key="1">
    <citation type="submission" date="2019-10" db="EMBL/GenBank/DDBJ databases">
        <title>Taxonomy of Antarctic Massilia spp.: description of Massilia rubra sp. nov., Massilia aquatica sp. nov., Massilia mucilaginosa sp. nov., Massilia frigida sp. nov. isolated from streams, lakes and regoliths.</title>
        <authorList>
            <person name="Holochova P."/>
            <person name="Sedlacek I."/>
            <person name="Kralova S."/>
            <person name="Maslanova I."/>
            <person name="Busse H.-J."/>
            <person name="Stankova E."/>
            <person name="Vrbovska V."/>
            <person name="Kovarovic V."/>
            <person name="Bartak M."/>
            <person name="Svec P."/>
            <person name="Pantucek R."/>
        </authorList>
    </citation>
    <scope>NUCLEOTIDE SEQUENCE [LARGE SCALE GENOMIC DNA]</scope>
    <source>
        <strain evidence="2 3">CCM 8695</strain>
    </source>
</reference>
<proteinExistence type="predicted"/>
<accession>A0ABX0NFH8</accession>
<keyword evidence="3" id="KW-1185">Reference proteome</keyword>
<evidence type="ECO:0000256" key="1">
    <source>
        <dbReference type="SAM" id="SignalP"/>
    </source>
</evidence>
<name>A0ABX0NFH8_9BURK</name>
<dbReference type="EMBL" id="WHJG01000013">
    <property type="protein sequence ID" value="NHZ80540.1"/>
    <property type="molecule type" value="Genomic_DNA"/>
</dbReference>
<feature type="chain" id="PRO_5047189768" evidence="1">
    <location>
        <begin position="20"/>
        <end position="250"/>
    </location>
</feature>
<dbReference type="RefSeq" id="WP_167087684.1">
    <property type="nucleotide sequence ID" value="NZ_WHJG01000013.1"/>
</dbReference>
<evidence type="ECO:0000313" key="2">
    <source>
        <dbReference type="EMBL" id="NHZ80540.1"/>
    </source>
</evidence>
<comment type="caution">
    <text evidence="2">The sequence shown here is derived from an EMBL/GenBank/DDBJ whole genome shotgun (WGS) entry which is preliminary data.</text>
</comment>
<feature type="signal peptide" evidence="1">
    <location>
        <begin position="1"/>
        <end position="19"/>
    </location>
</feature>
<organism evidence="2 3">
    <name type="scientific">Massilia frigida</name>
    <dbReference type="NCBI Taxonomy" id="2609281"/>
    <lineage>
        <taxon>Bacteria</taxon>
        <taxon>Pseudomonadati</taxon>
        <taxon>Pseudomonadota</taxon>
        <taxon>Betaproteobacteria</taxon>
        <taxon>Burkholderiales</taxon>
        <taxon>Oxalobacteraceae</taxon>
        <taxon>Telluria group</taxon>
        <taxon>Massilia</taxon>
    </lineage>
</organism>
<gene>
    <name evidence="2" type="ORF">F2P44_14840</name>
</gene>
<protein>
    <submittedName>
        <fullName evidence="2">Transporter substrate-binding domain-containing protein</fullName>
    </submittedName>
</protein>
<dbReference type="Proteomes" id="UP000621455">
    <property type="component" value="Unassembled WGS sequence"/>
</dbReference>
<keyword evidence="1" id="KW-0732">Signal</keyword>
<dbReference type="SUPFAM" id="SSF53850">
    <property type="entry name" value="Periplasmic binding protein-like II"/>
    <property type="match status" value="1"/>
</dbReference>
<evidence type="ECO:0000313" key="3">
    <source>
        <dbReference type="Proteomes" id="UP000621455"/>
    </source>
</evidence>
<dbReference type="Gene3D" id="3.40.190.10">
    <property type="entry name" value="Periplasmic binding protein-like II"/>
    <property type="match status" value="2"/>
</dbReference>